<sequence length="53" mass="5726">MMVVLFLQNVLLLIAAEKFNTETNSPRVGIGSSPAGLCARLRKLDASEGTYKT</sequence>
<feature type="chain" id="PRO_5002206107" evidence="1">
    <location>
        <begin position="17"/>
        <end position="53"/>
    </location>
</feature>
<proteinExistence type="predicted"/>
<dbReference type="AlphaFoldDB" id="A0A0C9WW81"/>
<dbReference type="HOGENOM" id="CLU_3092986_0_0_1"/>
<feature type="signal peptide" evidence="1">
    <location>
        <begin position="1"/>
        <end position="16"/>
    </location>
</feature>
<keyword evidence="3" id="KW-1185">Reference proteome</keyword>
<evidence type="ECO:0000256" key="1">
    <source>
        <dbReference type="SAM" id="SignalP"/>
    </source>
</evidence>
<dbReference type="Proteomes" id="UP000054477">
    <property type="component" value="Unassembled WGS sequence"/>
</dbReference>
<accession>A0A0C9WW81</accession>
<evidence type="ECO:0000313" key="2">
    <source>
        <dbReference type="EMBL" id="KIJ96860.1"/>
    </source>
</evidence>
<gene>
    <name evidence="2" type="ORF">K443DRAFT_682020</name>
</gene>
<evidence type="ECO:0000313" key="3">
    <source>
        <dbReference type="Proteomes" id="UP000054477"/>
    </source>
</evidence>
<organism evidence="2 3">
    <name type="scientific">Laccaria amethystina LaAM-08-1</name>
    <dbReference type="NCBI Taxonomy" id="1095629"/>
    <lineage>
        <taxon>Eukaryota</taxon>
        <taxon>Fungi</taxon>
        <taxon>Dikarya</taxon>
        <taxon>Basidiomycota</taxon>
        <taxon>Agaricomycotina</taxon>
        <taxon>Agaricomycetes</taxon>
        <taxon>Agaricomycetidae</taxon>
        <taxon>Agaricales</taxon>
        <taxon>Agaricineae</taxon>
        <taxon>Hydnangiaceae</taxon>
        <taxon>Laccaria</taxon>
    </lineage>
</organism>
<reference evidence="3" key="2">
    <citation type="submission" date="2015-01" db="EMBL/GenBank/DDBJ databases">
        <title>Evolutionary Origins and Diversification of the Mycorrhizal Mutualists.</title>
        <authorList>
            <consortium name="DOE Joint Genome Institute"/>
            <consortium name="Mycorrhizal Genomics Consortium"/>
            <person name="Kohler A."/>
            <person name="Kuo A."/>
            <person name="Nagy L.G."/>
            <person name="Floudas D."/>
            <person name="Copeland A."/>
            <person name="Barry K.W."/>
            <person name="Cichocki N."/>
            <person name="Veneault-Fourrey C."/>
            <person name="LaButti K."/>
            <person name="Lindquist E.A."/>
            <person name="Lipzen A."/>
            <person name="Lundell T."/>
            <person name="Morin E."/>
            <person name="Murat C."/>
            <person name="Riley R."/>
            <person name="Ohm R."/>
            <person name="Sun H."/>
            <person name="Tunlid A."/>
            <person name="Henrissat B."/>
            <person name="Grigoriev I.V."/>
            <person name="Hibbett D.S."/>
            <person name="Martin F."/>
        </authorList>
    </citation>
    <scope>NUCLEOTIDE SEQUENCE [LARGE SCALE GENOMIC DNA]</scope>
    <source>
        <strain evidence="3">LaAM-08-1</strain>
    </source>
</reference>
<feature type="non-terminal residue" evidence="2">
    <location>
        <position position="53"/>
    </location>
</feature>
<dbReference type="EMBL" id="KN838709">
    <property type="protein sequence ID" value="KIJ96860.1"/>
    <property type="molecule type" value="Genomic_DNA"/>
</dbReference>
<reference evidence="2 3" key="1">
    <citation type="submission" date="2014-04" db="EMBL/GenBank/DDBJ databases">
        <authorList>
            <consortium name="DOE Joint Genome Institute"/>
            <person name="Kuo A."/>
            <person name="Kohler A."/>
            <person name="Nagy L.G."/>
            <person name="Floudas D."/>
            <person name="Copeland A."/>
            <person name="Barry K.W."/>
            <person name="Cichocki N."/>
            <person name="Veneault-Fourrey C."/>
            <person name="LaButti K."/>
            <person name="Lindquist E.A."/>
            <person name="Lipzen A."/>
            <person name="Lundell T."/>
            <person name="Morin E."/>
            <person name="Murat C."/>
            <person name="Sun H."/>
            <person name="Tunlid A."/>
            <person name="Henrissat B."/>
            <person name="Grigoriev I.V."/>
            <person name="Hibbett D.S."/>
            <person name="Martin F."/>
            <person name="Nordberg H.P."/>
            <person name="Cantor M.N."/>
            <person name="Hua S.X."/>
        </authorList>
    </citation>
    <scope>NUCLEOTIDE SEQUENCE [LARGE SCALE GENOMIC DNA]</scope>
    <source>
        <strain evidence="2 3">LaAM-08-1</strain>
    </source>
</reference>
<protein>
    <submittedName>
        <fullName evidence="2">Uncharacterized protein</fullName>
    </submittedName>
</protein>
<name>A0A0C9WW81_9AGAR</name>
<keyword evidence="1" id="KW-0732">Signal</keyword>